<organism evidence="2 3">
    <name type="scientific">Haloplasma contractile SSD-17B</name>
    <dbReference type="NCBI Taxonomy" id="1033810"/>
    <lineage>
        <taxon>Bacteria</taxon>
        <taxon>Bacillati</taxon>
        <taxon>Mycoplasmatota</taxon>
        <taxon>Mollicutes</taxon>
        <taxon>Haloplasmatales</taxon>
        <taxon>Haloplasmataceae</taxon>
        <taxon>Haloplasma</taxon>
    </lineage>
</organism>
<accession>U2EEE3</accession>
<evidence type="ECO:0000259" key="1">
    <source>
        <dbReference type="Pfam" id="PF07581"/>
    </source>
</evidence>
<dbReference type="AlphaFoldDB" id="U2EEE3"/>
<dbReference type="RefSeq" id="WP_008826540.1">
    <property type="nucleotide sequence ID" value="NZ_AFNU02000001.1"/>
</dbReference>
<protein>
    <submittedName>
        <fullName evidence="2">GLUG domain protein</fullName>
    </submittedName>
</protein>
<dbReference type="eggNOG" id="COG3291">
    <property type="taxonomic scope" value="Bacteria"/>
</dbReference>
<dbReference type="InParanoid" id="U2EEE3"/>
<dbReference type="STRING" id="1033810.HLPCO_000004"/>
<evidence type="ECO:0000313" key="3">
    <source>
        <dbReference type="Proteomes" id="UP000005707"/>
    </source>
</evidence>
<dbReference type="Proteomes" id="UP000005707">
    <property type="component" value="Unassembled WGS sequence"/>
</dbReference>
<dbReference type="EMBL" id="AFNU02000001">
    <property type="protein sequence ID" value="ERJ13353.1"/>
    <property type="molecule type" value="Genomic_DNA"/>
</dbReference>
<dbReference type="Pfam" id="PF07581">
    <property type="entry name" value="Glug"/>
    <property type="match status" value="3"/>
</dbReference>
<dbReference type="PROSITE" id="PS51257">
    <property type="entry name" value="PROKAR_LIPOPROTEIN"/>
    <property type="match status" value="1"/>
</dbReference>
<keyword evidence="3" id="KW-1185">Reference proteome</keyword>
<evidence type="ECO:0000313" key="2">
    <source>
        <dbReference type="EMBL" id="ERJ13353.1"/>
    </source>
</evidence>
<dbReference type="OrthoDB" id="2067910at2"/>
<feature type="domain" description="GLUG" evidence="1">
    <location>
        <begin position="657"/>
        <end position="679"/>
    </location>
</feature>
<gene>
    <name evidence="2" type="ORF">HLPCO_000004</name>
</gene>
<name>U2EEE3_9MOLU</name>
<proteinExistence type="predicted"/>
<comment type="caution">
    <text evidence="2">The sequence shown here is derived from an EMBL/GenBank/DDBJ whole genome shotgun (WGS) entry which is preliminary data.</text>
</comment>
<sequence length="890" mass="98305">MKLKIMIILSLFLLTGCFNRHENKETLGARPDISYSFFYEVSQTSIMIDVDNYSSSRYLPEKGEFKLYAVLENNDKEIRRIELDPTTQSVYHINNLLPNTDYSLIFYHLDTKKSIEWPTHTINFKTDTIISTKIEAIKQDQFTFSWNDVSKEELLNEQSIKAYLYKNDTLIDELDLVENNNHFKNLEPNKHYKLTIERSLIKDAKMDTSNPTQSYVLKEEIIRTLPRPITVTNLSATYEEDNHVALLIDLNNPSDLELSSFVINGELYYEFDYMHGVDKQIRLKIKPSSLGRDGIAKLEYINVDFDDQILTIPITEHNQIDVSEFQVTSVSLEEERKLESGYYNLGDELIINFNVLHQNNQTVESIVFGDKTYTTEDFLTYTDSELSIKVNTGQEPGLQNLVFKEYQIANNHQTKTIEVGGHKEIYFFAGNISQINYINNFSDFMNLDVDGINVLTSNIDLSLNHVKILPIENFSGYLEGNGYKISGNRLSNELNVSDRSYHGLFTINDGLINNIILTDSSVKVTNSGTGDTIVGSLVGQNRGIIYNSSVNGEIEGTDVTGGLVGRNNGTIVNSHADIIVRGGNGLENQSASTGGLVGSNYGTIDNSSSSGLVTSNGVNIDNSTGGLIGYNYAAVIYSHSTSEVKVTKSDDENKNIGSVGGLVGKSQGKIKNSYATGDVYNGMNTGGLVGFSYSYYGSIENSYATGNVSSASYAGGLVGNNATKIKNCYATGTVTSGITYKSYTGRYAGGLVGYNQAGGSVSFSYSTGNINIGFVENYNIIIGGLVGFNNKSIVFNSLATGDVYGGNAEHSGSVLGSNKGVLFNTFYSENQIIRIGIDDSKINPSAPYKRSKSVNSIDLHDANWFKTQLGFEELVWNLDNVDHSLPSLKN</sequence>
<dbReference type="InterPro" id="IPR011493">
    <property type="entry name" value="GLUG"/>
</dbReference>
<dbReference type="Gene3D" id="2.160.20.110">
    <property type="match status" value="2"/>
</dbReference>
<feature type="domain" description="GLUG" evidence="1">
    <location>
        <begin position="711"/>
        <end position="735"/>
    </location>
</feature>
<feature type="domain" description="GLUG" evidence="1">
    <location>
        <begin position="682"/>
        <end position="709"/>
    </location>
</feature>
<reference evidence="2 3" key="1">
    <citation type="journal article" date="2011" name="J. Bacteriol.">
        <title>Genome sequence of Haloplasma contractile, an unusual contractile bacterium from a deep-sea anoxic brine lake.</title>
        <authorList>
            <person name="Antunes A."/>
            <person name="Alam I."/>
            <person name="El Dorry H."/>
            <person name="Siam R."/>
            <person name="Robertson A."/>
            <person name="Bajic V.B."/>
            <person name="Stingl U."/>
        </authorList>
    </citation>
    <scope>NUCLEOTIDE SEQUENCE [LARGE SCALE GENOMIC DNA]</scope>
    <source>
        <strain evidence="2 3">SSD-17B</strain>
    </source>
</reference>
<reference evidence="2 3" key="2">
    <citation type="journal article" date="2013" name="PLoS ONE">
        <title>INDIGO - INtegrated Data Warehouse of MIcrobial GenOmes with Examples from the Red Sea Extremophiles.</title>
        <authorList>
            <person name="Alam I."/>
            <person name="Antunes A."/>
            <person name="Kamau A.A."/>
            <person name="Ba Alawi W."/>
            <person name="Kalkatawi M."/>
            <person name="Stingl U."/>
            <person name="Bajic V.B."/>
        </authorList>
    </citation>
    <scope>NUCLEOTIDE SEQUENCE [LARGE SCALE GENOMIC DNA]</scope>
    <source>
        <strain evidence="2 3">SSD-17B</strain>
    </source>
</reference>